<keyword evidence="3" id="KW-0813">Transport</keyword>
<dbReference type="RefSeq" id="WP_376841058.1">
    <property type="nucleotide sequence ID" value="NZ_JBHMAU010000072.1"/>
</dbReference>
<feature type="transmembrane region" description="Helical" evidence="14">
    <location>
        <begin position="71"/>
        <end position="94"/>
    </location>
</feature>
<keyword evidence="7 14" id="KW-1133">Transmembrane helix</keyword>
<evidence type="ECO:0000256" key="11">
    <source>
        <dbReference type="ARBA" id="ARBA00023201"/>
    </source>
</evidence>
<evidence type="ECO:0000256" key="14">
    <source>
        <dbReference type="SAM" id="Phobius"/>
    </source>
</evidence>
<accession>A0ABV5X411</accession>
<evidence type="ECO:0000256" key="8">
    <source>
        <dbReference type="ARBA" id="ARBA00023053"/>
    </source>
</evidence>
<feature type="transmembrane region" description="Helical" evidence="14">
    <location>
        <begin position="452"/>
        <end position="474"/>
    </location>
</feature>
<evidence type="ECO:0000256" key="10">
    <source>
        <dbReference type="ARBA" id="ARBA00023136"/>
    </source>
</evidence>
<dbReference type="PROSITE" id="PS50283">
    <property type="entry name" value="NA_SOLUT_SYMP_3"/>
    <property type="match status" value="1"/>
</dbReference>
<comment type="caution">
    <text evidence="15">The sequence shown here is derived from an EMBL/GenBank/DDBJ whole genome shotgun (WGS) entry which is preliminary data.</text>
</comment>
<feature type="transmembrane region" description="Helical" evidence="14">
    <location>
        <begin position="115"/>
        <end position="142"/>
    </location>
</feature>
<evidence type="ECO:0000256" key="3">
    <source>
        <dbReference type="ARBA" id="ARBA00022448"/>
    </source>
</evidence>
<evidence type="ECO:0000256" key="2">
    <source>
        <dbReference type="ARBA" id="ARBA00006434"/>
    </source>
</evidence>
<keyword evidence="5 14" id="KW-0812">Transmembrane</keyword>
<keyword evidence="10 14" id="KW-0472">Membrane</keyword>
<feature type="transmembrane region" description="Helical" evidence="14">
    <location>
        <begin position="237"/>
        <end position="255"/>
    </location>
</feature>
<evidence type="ECO:0000256" key="5">
    <source>
        <dbReference type="ARBA" id="ARBA00022692"/>
    </source>
</evidence>
<evidence type="ECO:0000256" key="9">
    <source>
        <dbReference type="ARBA" id="ARBA00023065"/>
    </source>
</evidence>
<dbReference type="PANTHER" id="PTHR48086:SF3">
    <property type="entry name" value="SODIUM_PROLINE SYMPORTER"/>
    <property type="match status" value="1"/>
</dbReference>
<keyword evidence="8" id="KW-0915">Sodium</keyword>
<feature type="transmembrane region" description="Helical" evidence="14">
    <location>
        <begin position="154"/>
        <end position="174"/>
    </location>
</feature>
<evidence type="ECO:0000313" key="15">
    <source>
        <dbReference type="EMBL" id="MFB9777156.1"/>
    </source>
</evidence>
<feature type="transmembrane region" description="Helical" evidence="14">
    <location>
        <begin position="320"/>
        <end position="349"/>
    </location>
</feature>
<dbReference type="Gene3D" id="1.20.1730.10">
    <property type="entry name" value="Sodium/glucose cotransporter"/>
    <property type="match status" value="1"/>
</dbReference>
<feature type="transmembrane region" description="Helical" evidence="14">
    <location>
        <begin position="6"/>
        <end position="25"/>
    </location>
</feature>
<dbReference type="InterPro" id="IPR018212">
    <property type="entry name" value="Na/solute_symporter_CS"/>
</dbReference>
<protein>
    <submittedName>
        <fullName evidence="15">Sodium:solute symporter</fullName>
    </submittedName>
</protein>
<keyword evidence="16" id="KW-1185">Reference proteome</keyword>
<feature type="transmembrane region" description="Helical" evidence="14">
    <location>
        <begin position="429"/>
        <end position="446"/>
    </location>
</feature>
<feature type="transmembrane region" description="Helical" evidence="14">
    <location>
        <begin position="510"/>
        <end position="532"/>
    </location>
</feature>
<dbReference type="InterPro" id="IPR050277">
    <property type="entry name" value="Sodium:Solute_Symporter"/>
</dbReference>
<name>A0ABV5X411_9MICO</name>
<dbReference type="Proteomes" id="UP001589707">
    <property type="component" value="Unassembled WGS sequence"/>
</dbReference>
<sequence>MIFSLAILGSFLLYLVIGAVVSRTIKNKDDYYVSGRNAPTVLVGGTLVASFLSTVSFMGELGFSYDGYATVMLVLTPINICGYVIGVALFGRYLRRSQALTVPEFFGLRFNSKGIQAIAGLTVIIGIGFYLIAVTQGLMLIIGQLTGLNEWQSLLLVWAGYTIFTMMSGARGILINDTIMYFFFTAAAVGGMSWIFYRAGGPSAAVEKMWSLPDRPDALTWHGLTGPDAYMGSPLQVFIYAITLGIVWMLVVAISPWQSSRYLMAKNEHVSLRSGLMATASLALIYVFLTFGGLAISLFNPGIEPSEVAFIWAAQNLMPPVLGVIAVTGIVAAGLSSAAAFLSLIGFSLDNDVMPWIASRRPAVQPKHGGIRLTRIAMASVAVAVLLITLVAPPAVLTIGYFAATLFAASWGPVALWSIQSSKITRRGATWGIIVGFLAVGFLEGIQKFGGITLPTLANPVLLGISASIIAIILGNVGQPHDPKVVAFLHSLREVPPENKSRLETRRTGIWVIVTVATLILCSALMLVFYALPTF</sequence>
<evidence type="ECO:0000256" key="12">
    <source>
        <dbReference type="ARBA" id="ARBA00033708"/>
    </source>
</evidence>
<organism evidence="15 16">
    <name type="scientific">Brevibacterium otitidis</name>
    <dbReference type="NCBI Taxonomy" id="53364"/>
    <lineage>
        <taxon>Bacteria</taxon>
        <taxon>Bacillati</taxon>
        <taxon>Actinomycetota</taxon>
        <taxon>Actinomycetes</taxon>
        <taxon>Micrococcales</taxon>
        <taxon>Brevibacteriaceae</taxon>
        <taxon>Brevibacterium</taxon>
    </lineage>
</organism>
<feature type="transmembrane region" description="Helical" evidence="14">
    <location>
        <begin position="276"/>
        <end position="300"/>
    </location>
</feature>
<reference evidence="15 16" key="1">
    <citation type="submission" date="2024-09" db="EMBL/GenBank/DDBJ databases">
        <authorList>
            <person name="Sun Q."/>
            <person name="Mori K."/>
        </authorList>
    </citation>
    <scope>NUCLEOTIDE SEQUENCE [LARGE SCALE GENOMIC DNA]</scope>
    <source>
        <strain evidence="15 16">JCM 11683</strain>
    </source>
</reference>
<dbReference type="Pfam" id="PF00474">
    <property type="entry name" value="SSF"/>
    <property type="match status" value="1"/>
</dbReference>
<evidence type="ECO:0000256" key="4">
    <source>
        <dbReference type="ARBA" id="ARBA00022475"/>
    </source>
</evidence>
<dbReference type="InterPro" id="IPR001734">
    <property type="entry name" value="Na/solute_symporter"/>
</dbReference>
<dbReference type="EMBL" id="JBHMAU010000072">
    <property type="protein sequence ID" value="MFB9777156.1"/>
    <property type="molecule type" value="Genomic_DNA"/>
</dbReference>
<dbReference type="CDD" id="cd10322">
    <property type="entry name" value="SLC5sbd"/>
    <property type="match status" value="1"/>
</dbReference>
<dbReference type="PROSITE" id="PS00457">
    <property type="entry name" value="NA_SOLUT_SYMP_2"/>
    <property type="match status" value="1"/>
</dbReference>
<feature type="transmembrane region" description="Helical" evidence="14">
    <location>
        <begin position="181"/>
        <end position="200"/>
    </location>
</feature>
<evidence type="ECO:0000256" key="6">
    <source>
        <dbReference type="ARBA" id="ARBA00022847"/>
    </source>
</evidence>
<comment type="similarity">
    <text evidence="2 13">Belongs to the sodium:solute symporter (SSF) (TC 2.A.21) family.</text>
</comment>
<keyword evidence="6" id="KW-0769">Symport</keyword>
<keyword evidence="9" id="KW-0406">Ion transport</keyword>
<evidence type="ECO:0000256" key="1">
    <source>
        <dbReference type="ARBA" id="ARBA00004651"/>
    </source>
</evidence>
<comment type="catalytic activity">
    <reaction evidence="12">
        <text>L-proline(in) + Na(+)(in) = L-proline(out) + Na(+)(out)</text>
        <dbReference type="Rhea" id="RHEA:28967"/>
        <dbReference type="ChEBI" id="CHEBI:29101"/>
        <dbReference type="ChEBI" id="CHEBI:60039"/>
    </reaction>
</comment>
<evidence type="ECO:0000313" key="16">
    <source>
        <dbReference type="Proteomes" id="UP001589707"/>
    </source>
</evidence>
<dbReference type="PANTHER" id="PTHR48086">
    <property type="entry name" value="SODIUM/PROLINE SYMPORTER-RELATED"/>
    <property type="match status" value="1"/>
</dbReference>
<keyword evidence="11" id="KW-0739">Sodium transport</keyword>
<proteinExistence type="inferred from homology"/>
<evidence type="ECO:0000256" key="7">
    <source>
        <dbReference type="ARBA" id="ARBA00022989"/>
    </source>
</evidence>
<feature type="transmembrane region" description="Helical" evidence="14">
    <location>
        <begin position="398"/>
        <end position="417"/>
    </location>
</feature>
<feature type="transmembrane region" description="Helical" evidence="14">
    <location>
        <begin position="37"/>
        <end position="59"/>
    </location>
</feature>
<gene>
    <name evidence="15" type="ORF">ACFFN1_12225</name>
</gene>
<dbReference type="InterPro" id="IPR038377">
    <property type="entry name" value="Na/Glc_symporter_sf"/>
</dbReference>
<keyword evidence="4" id="KW-1003">Cell membrane</keyword>
<feature type="transmembrane region" description="Helical" evidence="14">
    <location>
        <begin position="370"/>
        <end position="392"/>
    </location>
</feature>
<comment type="subcellular location">
    <subcellularLocation>
        <location evidence="1">Cell membrane</location>
        <topology evidence="1">Multi-pass membrane protein</topology>
    </subcellularLocation>
</comment>
<evidence type="ECO:0000256" key="13">
    <source>
        <dbReference type="RuleBase" id="RU362091"/>
    </source>
</evidence>